<dbReference type="eggNOG" id="ENOG5032V3A">
    <property type="taxonomic scope" value="Bacteria"/>
</dbReference>
<evidence type="ECO:0008006" key="3">
    <source>
        <dbReference type="Google" id="ProtNLM"/>
    </source>
</evidence>
<reference evidence="1 2" key="1">
    <citation type="journal article" date="2008" name="BMC Genomics">
        <title>Genome sequence and rapid evolution of the rice pathogen Xanthomonas oryzae pv. oryzae PXO99A.</title>
        <authorList>
            <person name="Salzberg S.L."/>
            <person name="Sommer D.D."/>
            <person name="Schatz M.C."/>
            <person name="Phillippy A.M."/>
            <person name="Rabinowicz P.D."/>
            <person name="Tsuge S."/>
            <person name="Furutani A."/>
            <person name="Ochiai H."/>
            <person name="Delcher A.L."/>
            <person name="Kelley D."/>
            <person name="Madupu R."/>
            <person name="Puiu D."/>
            <person name="Radune D."/>
            <person name="Shumway M."/>
            <person name="Trapnell C."/>
            <person name="Aparna G."/>
            <person name="Jha G."/>
            <person name="Pandey A."/>
            <person name="Patil P.B."/>
            <person name="Ishihara H."/>
            <person name="Meyer D.F."/>
            <person name="Szurek B."/>
            <person name="Verdier V."/>
            <person name="Koebnik R."/>
            <person name="Dow J.M."/>
            <person name="Ryan R.P."/>
            <person name="Hirata H."/>
            <person name="Tsuyumu S."/>
            <person name="Won Lee S."/>
            <person name="Seo Y.S."/>
            <person name="Sriariyanum M."/>
            <person name="Ronald P.C."/>
            <person name="Sonti R.V."/>
            <person name="Van Sluys M.A."/>
            <person name="Leach J.E."/>
            <person name="White F.F."/>
            <person name="Bogdanove A.J."/>
        </authorList>
    </citation>
    <scope>NUCLEOTIDE SEQUENCE [LARGE SCALE GENOMIC DNA]</scope>
    <source>
        <strain evidence="1 2">PXO99A</strain>
    </source>
</reference>
<protein>
    <recommendedName>
        <fullName evidence="3">DUF4157 domain-containing protein</fullName>
    </recommendedName>
</protein>
<dbReference type="HOGENOM" id="CLU_2120166_0_0_6"/>
<name>A0A0K0GKK2_XANOP</name>
<dbReference type="KEGG" id="xop:PXO_05618"/>
<gene>
    <name evidence="1" type="ordered locus">PXO_05618</name>
</gene>
<evidence type="ECO:0000313" key="2">
    <source>
        <dbReference type="Proteomes" id="UP000001740"/>
    </source>
</evidence>
<accession>A0A0K0GKK2</accession>
<sequence length="114" mass="12583">MVFDAWRWGPGGAMTLGTVILLNGASLDLQCSTYGHAADRCEHPPAGLGDHERAHVDQYMLLGPLFVPVYFLCGGIPVRNPLERAADADAMHGHGWWPWGFQRRREKPNTSDNG</sequence>
<organism evidence="1 2">
    <name type="scientific">Xanthomonas oryzae pv. oryzae (strain PXO99A)</name>
    <dbReference type="NCBI Taxonomy" id="360094"/>
    <lineage>
        <taxon>Bacteria</taxon>
        <taxon>Pseudomonadati</taxon>
        <taxon>Pseudomonadota</taxon>
        <taxon>Gammaproteobacteria</taxon>
        <taxon>Lysobacterales</taxon>
        <taxon>Lysobacteraceae</taxon>
        <taxon>Xanthomonas</taxon>
    </lineage>
</organism>
<evidence type="ECO:0000313" key="1">
    <source>
        <dbReference type="EMBL" id="ACD58999.1"/>
    </source>
</evidence>
<dbReference type="Proteomes" id="UP000001740">
    <property type="component" value="Chromosome"/>
</dbReference>
<proteinExistence type="predicted"/>
<dbReference type="EMBL" id="CP000967">
    <property type="protein sequence ID" value="ACD58999.1"/>
    <property type="molecule type" value="Genomic_DNA"/>
</dbReference>
<dbReference type="AlphaFoldDB" id="A0A0K0GKK2"/>